<name>A0A7W4H3B2_9GAMM</name>
<dbReference type="AlphaFoldDB" id="A0A7W4H3B2"/>
<proteinExistence type="predicted"/>
<accession>A0A7W4H3B2</accession>
<dbReference type="InterPro" id="IPR015003">
    <property type="entry name" value="DUF1853"/>
</dbReference>
<dbReference type="EMBL" id="JACJFN010000002">
    <property type="protein sequence ID" value="MBB1519443.1"/>
    <property type="molecule type" value="Genomic_DNA"/>
</dbReference>
<evidence type="ECO:0000313" key="2">
    <source>
        <dbReference type="Proteomes" id="UP000581189"/>
    </source>
</evidence>
<sequence>MMPILRNCSMGRSATGGIARIMGERPAQRQTGLGYARQMHTLPHLDELLEQLRHPQVRDLAWALLAPPLLQDSAALPLRHPLTASSWLREPHRISDWLLSLERDSQALLQFLSSGSSRLGRYYERLWQFALQAAPDVQVLAANLPIRAQGRTLGELDLLLRDDHGIHHLELAIKLYLGPRRHPGSEAGHWLGPASDDRLGLKLQHMAAHQLPLSATPQARSALASICEQPAQPGMWLSGYLFYPWATSCHAPAGANPLHLRGRWLHRREWADFTLQNQEAHWQVLPRQAWLAPARLAAEALCPAEPARDWLESLAPTAPAQLLVRLEAGADGDWHEAERVFVVSDDWPNPASL</sequence>
<protein>
    <submittedName>
        <fullName evidence="1">DUF1853 family protein</fullName>
    </submittedName>
</protein>
<keyword evidence="2" id="KW-1185">Reference proteome</keyword>
<comment type="caution">
    <text evidence="1">The sequence shown here is derived from an EMBL/GenBank/DDBJ whole genome shotgun (WGS) entry which is preliminary data.</text>
</comment>
<dbReference type="Pfam" id="PF08907">
    <property type="entry name" value="DUF1853"/>
    <property type="match status" value="1"/>
</dbReference>
<dbReference type="Proteomes" id="UP000581189">
    <property type="component" value="Unassembled WGS sequence"/>
</dbReference>
<gene>
    <name evidence="1" type="ORF">H3H45_09365</name>
</gene>
<reference evidence="1 2" key="1">
    <citation type="submission" date="2020-08" db="EMBL/GenBank/DDBJ databases">
        <authorList>
            <person name="Kim C.M."/>
        </authorList>
    </citation>
    <scope>NUCLEOTIDE SEQUENCE [LARGE SCALE GENOMIC DNA]</scope>
    <source>
        <strain evidence="1 2">SR9</strain>
    </source>
</reference>
<evidence type="ECO:0000313" key="1">
    <source>
        <dbReference type="EMBL" id="MBB1519443.1"/>
    </source>
</evidence>
<organism evidence="1 2">
    <name type="scientific">Aquipseudomonas guryensis</name>
    <dbReference type="NCBI Taxonomy" id="2759165"/>
    <lineage>
        <taxon>Bacteria</taxon>
        <taxon>Pseudomonadati</taxon>
        <taxon>Pseudomonadota</taxon>
        <taxon>Gammaproteobacteria</taxon>
        <taxon>Pseudomonadales</taxon>
        <taxon>Pseudomonadaceae</taxon>
        <taxon>Aquipseudomonas</taxon>
    </lineage>
</organism>